<comment type="caution">
    <text evidence="1">The sequence shown here is derived from an EMBL/GenBank/DDBJ whole genome shotgun (WGS) entry which is preliminary data.</text>
</comment>
<evidence type="ECO:0000313" key="2">
    <source>
        <dbReference type="Proteomes" id="UP000248066"/>
    </source>
</evidence>
<dbReference type="InterPro" id="IPR015946">
    <property type="entry name" value="KH_dom-like_a/b"/>
</dbReference>
<dbReference type="OrthoDB" id="1433018at2"/>
<protein>
    <submittedName>
        <fullName evidence="1">Osmotically inducible protein C</fullName>
    </submittedName>
</protein>
<keyword evidence="2" id="KW-1185">Reference proteome</keyword>
<dbReference type="Proteomes" id="UP000248066">
    <property type="component" value="Unassembled WGS sequence"/>
</dbReference>
<name>A0A2W0H9A2_9BACI</name>
<dbReference type="AlphaFoldDB" id="A0A2W0H9A2"/>
<dbReference type="InterPro" id="IPR003718">
    <property type="entry name" value="OsmC/Ohr_fam"/>
</dbReference>
<dbReference type="SUPFAM" id="SSF82784">
    <property type="entry name" value="OsmC-like"/>
    <property type="match status" value="1"/>
</dbReference>
<gene>
    <name evidence="1" type="ORF">CR205_02640</name>
</gene>
<proteinExistence type="predicted"/>
<dbReference type="InterPro" id="IPR052924">
    <property type="entry name" value="OsmC/Ohr_hydroprdx_reductase"/>
</dbReference>
<accession>A0A2W0H9A2</accession>
<dbReference type="RefSeq" id="WP_110516662.1">
    <property type="nucleotide sequence ID" value="NZ_PDOF01000001.1"/>
</dbReference>
<dbReference type="Gene3D" id="3.30.300.20">
    <property type="match status" value="1"/>
</dbReference>
<reference evidence="1 2" key="1">
    <citation type="submission" date="2017-10" db="EMBL/GenBank/DDBJ databases">
        <title>Bacillus sp. nov., a halophilic bacterium isolated from a Yangshapao Lake.</title>
        <authorList>
            <person name="Wang H."/>
        </authorList>
    </citation>
    <scope>NUCLEOTIDE SEQUENCE [LARGE SCALE GENOMIC DNA]</scope>
    <source>
        <strain evidence="1 2">YSP-3</strain>
    </source>
</reference>
<dbReference type="PANTHER" id="PTHR35368:SF1">
    <property type="entry name" value="HYDROPEROXIDE REDUCTASE"/>
    <property type="match status" value="1"/>
</dbReference>
<dbReference type="Pfam" id="PF02566">
    <property type="entry name" value="OsmC"/>
    <property type="match status" value="1"/>
</dbReference>
<dbReference type="InterPro" id="IPR036102">
    <property type="entry name" value="OsmC/Ohrsf"/>
</dbReference>
<organism evidence="1 2">
    <name type="scientific">Alteribacter lacisalsi</name>
    <dbReference type="NCBI Taxonomy" id="2045244"/>
    <lineage>
        <taxon>Bacteria</taxon>
        <taxon>Bacillati</taxon>
        <taxon>Bacillota</taxon>
        <taxon>Bacilli</taxon>
        <taxon>Bacillales</taxon>
        <taxon>Bacillaceae</taxon>
        <taxon>Alteribacter</taxon>
    </lineage>
</organism>
<sequence>MKKINMEVSVHAEGMTSEAKAGKHAFVIDEGTRMGGKDSGPNPLQSVLGALAACENVTARMAAKEMNFTFDSMDFQVRGEFDPRGFMGEPGVRPYFETVTIETTVKTEETEELLNELKEKVEARCPVYTMMKEAGVTMHDTWKKA</sequence>
<evidence type="ECO:0000313" key="1">
    <source>
        <dbReference type="EMBL" id="PYZ97511.1"/>
    </source>
</evidence>
<dbReference type="EMBL" id="PDOF01000001">
    <property type="protein sequence ID" value="PYZ97511.1"/>
    <property type="molecule type" value="Genomic_DNA"/>
</dbReference>
<dbReference type="PANTHER" id="PTHR35368">
    <property type="entry name" value="HYDROPEROXIDE REDUCTASE"/>
    <property type="match status" value="1"/>
</dbReference>